<dbReference type="InterPro" id="IPR014966">
    <property type="entry name" value="FRG-dom"/>
</dbReference>
<accession>A0ABV2L9N0</accession>
<evidence type="ECO:0000313" key="3">
    <source>
        <dbReference type="Proteomes" id="UP001549145"/>
    </source>
</evidence>
<keyword evidence="3" id="KW-1185">Reference proteome</keyword>
<proteinExistence type="predicted"/>
<dbReference type="EMBL" id="JBEPMM010000016">
    <property type="protein sequence ID" value="MET3694555.1"/>
    <property type="molecule type" value="Genomic_DNA"/>
</dbReference>
<comment type="caution">
    <text evidence="2">The sequence shown here is derived from an EMBL/GenBank/DDBJ whole genome shotgun (WGS) entry which is preliminary data.</text>
</comment>
<evidence type="ECO:0000313" key="2">
    <source>
        <dbReference type="EMBL" id="MET3694555.1"/>
    </source>
</evidence>
<reference evidence="2 3" key="1">
    <citation type="submission" date="2024-06" db="EMBL/GenBank/DDBJ databases">
        <title>Genomic Encyclopedia of Type Strains, Phase IV (KMG-IV): sequencing the most valuable type-strain genomes for metagenomic binning, comparative biology and taxonomic classification.</title>
        <authorList>
            <person name="Goeker M."/>
        </authorList>
    </citation>
    <scope>NUCLEOTIDE SEQUENCE [LARGE SCALE GENOMIC DNA]</scope>
    <source>
        <strain evidence="2 3">DSM 21331</strain>
    </source>
</reference>
<dbReference type="Pfam" id="PF08867">
    <property type="entry name" value="FRG"/>
    <property type="match status" value="1"/>
</dbReference>
<feature type="domain" description="FRG" evidence="1">
    <location>
        <begin position="5"/>
        <end position="34"/>
    </location>
</feature>
<organism evidence="2 3">
    <name type="scientific">Methylobacterium goesingense</name>
    <dbReference type="NCBI Taxonomy" id="243690"/>
    <lineage>
        <taxon>Bacteria</taxon>
        <taxon>Pseudomonadati</taxon>
        <taxon>Pseudomonadota</taxon>
        <taxon>Alphaproteobacteria</taxon>
        <taxon>Hyphomicrobiales</taxon>
        <taxon>Methylobacteriaceae</taxon>
        <taxon>Methylobacterium</taxon>
    </lineage>
</organism>
<gene>
    <name evidence="2" type="ORF">ABID43_004117</name>
</gene>
<sequence length="206" mass="23337">MFDKLVRMQHYGLPTRLLDVSANPLVGLFYATGTVDRKLEAPTDGKVFYIRVPDIRRKYFDSDAVSCIANLANMSEAEKSVLNSNRTGSVAQFKLLDETDRLVQFIRAEKPSFRSMVNPRDLNRIWYVVPKLNNRRIIAQNGAFLIFGFSATPARPILNPIQFKSIIVPAGRKSAIRKELAMLGITKGSLFPEIDYAADHIVERYK</sequence>
<name>A0ABV2L9N0_9HYPH</name>
<protein>
    <recommendedName>
        <fullName evidence="1">FRG domain-containing protein</fullName>
    </recommendedName>
</protein>
<dbReference type="Proteomes" id="UP001549145">
    <property type="component" value="Unassembled WGS sequence"/>
</dbReference>
<evidence type="ECO:0000259" key="1">
    <source>
        <dbReference type="Pfam" id="PF08867"/>
    </source>
</evidence>